<evidence type="ECO:0000256" key="2">
    <source>
        <dbReference type="SAM" id="SignalP"/>
    </source>
</evidence>
<feature type="signal peptide" evidence="2">
    <location>
        <begin position="1"/>
        <end position="30"/>
    </location>
</feature>
<dbReference type="InterPro" id="IPR008979">
    <property type="entry name" value="Galactose-bd-like_sf"/>
</dbReference>
<organism evidence="4 5">
    <name type="scientific">Mariniblastus fucicola</name>
    <dbReference type="NCBI Taxonomy" id="980251"/>
    <lineage>
        <taxon>Bacteria</taxon>
        <taxon>Pseudomonadati</taxon>
        <taxon>Planctomycetota</taxon>
        <taxon>Planctomycetia</taxon>
        <taxon>Pirellulales</taxon>
        <taxon>Pirellulaceae</taxon>
        <taxon>Mariniblastus</taxon>
    </lineage>
</organism>
<dbReference type="SUPFAM" id="SSF49785">
    <property type="entry name" value="Galactose-binding domain-like"/>
    <property type="match status" value="1"/>
</dbReference>
<feature type="chain" id="PRO_5022846422" description="3-keto-alpha-glucoside-1,2-lyase/3-keto-2-hydroxy-glucal hydratase domain-containing protein" evidence="2">
    <location>
        <begin position="31"/>
        <end position="439"/>
    </location>
</feature>
<protein>
    <recommendedName>
        <fullName evidence="3">3-keto-alpha-glucoside-1,2-lyase/3-keto-2-hydroxy-glucal hydratase domain-containing protein</fullName>
    </recommendedName>
</protein>
<name>A0A5B9PAN7_9BACT</name>
<proteinExistence type="predicted"/>
<dbReference type="EMBL" id="CP042912">
    <property type="protein sequence ID" value="QEG22549.1"/>
    <property type="molecule type" value="Genomic_DNA"/>
</dbReference>
<dbReference type="Gene3D" id="2.60.120.560">
    <property type="entry name" value="Exo-inulinase, domain 1"/>
    <property type="match status" value="1"/>
</dbReference>
<dbReference type="Gene3D" id="2.60.120.260">
    <property type="entry name" value="Galactose-binding domain-like"/>
    <property type="match status" value="1"/>
</dbReference>
<dbReference type="KEGG" id="mff:MFFC18_24320"/>
<dbReference type="Pfam" id="PF06439">
    <property type="entry name" value="3keto-disac_hyd"/>
    <property type="match status" value="1"/>
</dbReference>
<evidence type="ECO:0000259" key="3">
    <source>
        <dbReference type="Pfam" id="PF06439"/>
    </source>
</evidence>
<keyword evidence="5" id="KW-1185">Reference proteome</keyword>
<accession>A0A5B9PAN7</accession>
<evidence type="ECO:0000313" key="4">
    <source>
        <dbReference type="EMBL" id="QEG22549.1"/>
    </source>
</evidence>
<dbReference type="InterPro" id="IPR010496">
    <property type="entry name" value="AL/BT2_dom"/>
</dbReference>
<gene>
    <name evidence="4" type="ORF">MFFC18_24320</name>
</gene>
<keyword evidence="2" id="KW-0732">Signal</keyword>
<dbReference type="AlphaFoldDB" id="A0A5B9PAN7"/>
<feature type="domain" description="3-keto-alpha-glucoside-1,2-lyase/3-keto-2-hydroxy-glucal hydratase" evidence="3">
    <location>
        <begin position="34"/>
        <end position="231"/>
    </location>
</feature>
<dbReference type="GO" id="GO:0016787">
    <property type="term" value="F:hydrolase activity"/>
    <property type="evidence" value="ECO:0007669"/>
    <property type="project" value="InterPro"/>
</dbReference>
<reference evidence="4 5" key="1">
    <citation type="submission" date="2019-08" db="EMBL/GenBank/DDBJ databases">
        <title>Deep-cultivation of Planctomycetes and their phenomic and genomic characterization uncovers novel biology.</title>
        <authorList>
            <person name="Wiegand S."/>
            <person name="Jogler M."/>
            <person name="Boedeker C."/>
            <person name="Pinto D."/>
            <person name="Vollmers J."/>
            <person name="Rivas-Marin E."/>
            <person name="Kohn T."/>
            <person name="Peeters S.H."/>
            <person name="Heuer A."/>
            <person name="Rast P."/>
            <person name="Oberbeckmann S."/>
            <person name="Bunk B."/>
            <person name="Jeske O."/>
            <person name="Meyerdierks A."/>
            <person name="Storesund J.E."/>
            <person name="Kallscheuer N."/>
            <person name="Luecker S."/>
            <person name="Lage O.M."/>
            <person name="Pohl T."/>
            <person name="Merkel B.J."/>
            <person name="Hornburger P."/>
            <person name="Mueller R.-W."/>
            <person name="Bruemmer F."/>
            <person name="Labrenz M."/>
            <person name="Spormann A.M."/>
            <person name="Op den Camp H."/>
            <person name="Overmann J."/>
            <person name="Amann R."/>
            <person name="Jetten M.S.M."/>
            <person name="Mascher T."/>
            <person name="Medema M.H."/>
            <person name="Devos D.P."/>
            <person name="Kaster A.-K."/>
            <person name="Ovreas L."/>
            <person name="Rohde M."/>
            <person name="Galperin M.Y."/>
            <person name="Jogler C."/>
        </authorList>
    </citation>
    <scope>NUCLEOTIDE SEQUENCE [LARGE SCALE GENOMIC DNA]</scope>
    <source>
        <strain evidence="4 5">FC18</strain>
    </source>
</reference>
<dbReference type="Proteomes" id="UP000322214">
    <property type="component" value="Chromosome"/>
</dbReference>
<evidence type="ECO:0000313" key="5">
    <source>
        <dbReference type="Proteomes" id="UP000322214"/>
    </source>
</evidence>
<dbReference type="STRING" id="980251.GCA_001642875_04763"/>
<feature type="compositionally biased region" description="Basic and acidic residues" evidence="1">
    <location>
        <begin position="424"/>
        <end position="439"/>
    </location>
</feature>
<sequence length="439" mass="48933" precursor="true">MDFESGISVNVMKSLLLFSLLLLTPDFAFADDSFEQLFNGKDLSGWAGNAKFWSVKDGVILGQTTKENPTEGNTFLVWQGGEVGDFVFKAKVRFEGNNTGVQYRSELVDAENFVVKGYQADLHKSPDYFGMLYAERWRGIVAQRFQKVEVGADGKPVVVGEVGDRNQKLVDSEWNELTIVAVGDRQIHQVNGITTMDLTDNHPEAIRKGILALQLHRGAPMTVEFKDIQLRKLSGDDAKKTIQVAIENNRKVQPQNDVKGTSESIAVDWVSDAPTPKWIWGKDDAKASTPLYLRHKFEFDKEADEIKLAKLYFTCDNGATVWLNGKTVGQCADWMNPVLVDAQEMLRSGENQFAVEATNRDGVAAFILKLEIETVDGETRKVVSSPQWKISDAKADGWKLADFDDSSWKAEVANLGEFGSAPWHKPEPQSKASDLHPKK</sequence>
<feature type="region of interest" description="Disordered" evidence="1">
    <location>
        <begin position="417"/>
        <end position="439"/>
    </location>
</feature>
<evidence type="ECO:0000256" key="1">
    <source>
        <dbReference type="SAM" id="MobiDB-lite"/>
    </source>
</evidence>